<accession>A0ABY8MEA3</accession>
<dbReference type="PANTHER" id="PTHR24104:SF25">
    <property type="entry name" value="PROTEIN LIN-41"/>
    <property type="match status" value="1"/>
</dbReference>
<keyword evidence="4" id="KW-1133">Transmembrane helix</keyword>
<evidence type="ECO:0000313" key="6">
    <source>
        <dbReference type="Proteomes" id="UP001228690"/>
    </source>
</evidence>
<keyword evidence="4" id="KW-0472">Membrane</keyword>
<evidence type="ECO:0000256" key="4">
    <source>
        <dbReference type="SAM" id="Phobius"/>
    </source>
</evidence>
<dbReference type="InterPro" id="IPR001258">
    <property type="entry name" value="NHL_repeat"/>
</dbReference>
<dbReference type="EMBL" id="CP123443">
    <property type="protein sequence ID" value="WGK68309.1"/>
    <property type="molecule type" value="Genomic_DNA"/>
</dbReference>
<feature type="repeat" description="NHL" evidence="3">
    <location>
        <begin position="247"/>
        <end position="287"/>
    </location>
</feature>
<name>A0ABY8MEA3_9SPIO</name>
<dbReference type="PROSITE" id="PS50005">
    <property type="entry name" value="TPR"/>
    <property type="match status" value="1"/>
</dbReference>
<protein>
    <recommendedName>
        <fullName evidence="7">NHL repeat containing protein</fullName>
    </recommendedName>
</protein>
<organism evidence="5 6">
    <name type="scientific">Candidatus Haliotispira prima</name>
    <dbReference type="NCBI Taxonomy" id="3034016"/>
    <lineage>
        <taxon>Bacteria</taxon>
        <taxon>Pseudomonadati</taxon>
        <taxon>Spirochaetota</taxon>
        <taxon>Spirochaetia</taxon>
        <taxon>Spirochaetales</taxon>
        <taxon>Spirochaetaceae</taxon>
        <taxon>Candidatus Haliotispira</taxon>
    </lineage>
</organism>
<dbReference type="InterPro" id="IPR011042">
    <property type="entry name" value="6-blade_b-propeller_TolB-like"/>
</dbReference>
<keyword evidence="4" id="KW-0812">Transmembrane</keyword>
<dbReference type="SUPFAM" id="SSF48452">
    <property type="entry name" value="TPR-like"/>
    <property type="match status" value="1"/>
</dbReference>
<dbReference type="SUPFAM" id="SSF63829">
    <property type="entry name" value="Calcium-dependent phosphotriesterase"/>
    <property type="match status" value="1"/>
</dbReference>
<dbReference type="Gene3D" id="1.25.40.10">
    <property type="entry name" value="Tetratricopeptide repeat domain"/>
    <property type="match status" value="1"/>
</dbReference>
<evidence type="ECO:0000256" key="3">
    <source>
        <dbReference type="PROSITE-ProRule" id="PRU00504"/>
    </source>
</evidence>
<feature type="transmembrane region" description="Helical" evidence="4">
    <location>
        <begin position="12"/>
        <end position="35"/>
    </location>
</feature>
<dbReference type="Proteomes" id="UP001228690">
    <property type="component" value="Chromosome"/>
</dbReference>
<reference evidence="5 6" key="1">
    <citation type="submission" date="2023-04" db="EMBL/GenBank/DDBJ databases">
        <title>Spirochaete genome identified in red abalone sample constitutes a novel genus.</title>
        <authorList>
            <person name="Sharma S.P."/>
            <person name="Purcell C.M."/>
            <person name="Hyde J.R."/>
            <person name="Severin A.J."/>
        </authorList>
    </citation>
    <scope>NUCLEOTIDE SEQUENCE [LARGE SCALE GENOMIC DNA]</scope>
    <source>
        <strain evidence="5 6">SP-2023</strain>
    </source>
</reference>
<dbReference type="Gene3D" id="2.120.10.30">
    <property type="entry name" value="TolB, C-terminal domain"/>
    <property type="match status" value="1"/>
</dbReference>
<evidence type="ECO:0000313" key="5">
    <source>
        <dbReference type="EMBL" id="WGK68309.1"/>
    </source>
</evidence>
<keyword evidence="1" id="KW-0677">Repeat</keyword>
<dbReference type="InterPro" id="IPR050952">
    <property type="entry name" value="TRIM-NHL_E3_ligases"/>
</dbReference>
<feature type="repeat" description="TPR" evidence="2">
    <location>
        <begin position="55"/>
        <end position="88"/>
    </location>
</feature>
<sequence>MRAHVSVLSGLSIARVLTVRLLLLFGISVIAYFAARSLLFAQSGEGRAEYDTIQARENFRLGVNAFNYGYYNRAIVALEHSLALRPENPDAVFWLGRSYYSSGYVWLGLEQWKTLIDRNEAKASLKSFYETLDYRYRQASQLNAPDQYSLFMKLEPSRRRAYFVGPTAARTSPDRDEIYIVDYRDSKVVTLDTNGAVKSLLRGSLTQVYDHPFDILLRPKGQGFILSQEGTNSLLFCDERGYPYKEVGSKGNGPENFLGPQHLTDSGDGYFYVTDWGNRRIVKMDYDGNFIFTFGAAQGRFPGLKGPTGLVVRENKVYVSDTLQQRIFVFDQEGGYLETFPNSELSSPESLLVTLEGNLLIADGNRIKLYDFDRNVLKTIYTGDKKQKYIDLNYDRNLNIFAVDFSNKEIDFITPINKLYTDLFVQIDRVITRKYPKISVDVLVEDREGTPIVGLGRKNFQIMENNKAQLVDLIYTGVGDPSIALAIILGSKIEGYRDAIEEITGKVLPSDSFLLVQGGKDPRVLTNFTRDVDDKLSNYREPEGGDSPEANFDISLRFTLDSMVQFRQKKIIVFVSGDTDKIAAETYNISDLKSYLKLQNSNMYGILSEDNKIVSYLVNNTNGKLYTNANVRNFGQDIKENRKALAGYYTLNYDSTVYTDLARRYIPVEVSVRYVRRSGKDELGFFAPLSSINGTR</sequence>
<dbReference type="InterPro" id="IPR011990">
    <property type="entry name" value="TPR-like_helical_dom_sf"/>
</dbReference>
<evidence type="ECO:0000256" key="1">
    <source>
        <dbReference type="ARBA" id="ARBA00022737"/>
    </source>
</evidence>
<dbReference type="PANTHER" id="PTHR24104">
    <property type="entry name" value="E3 UBIQUITIN-PROTEIN LIGASE NHLRC1-RELATED"/>
    <property type="match status" value="1"/>
</dbReference>
<dbReference type="CDD" id="cd05819">
    <property type="entry name" value="NHL"/>
    <property type="match status" value="1"/>
</dbReference>
<gene>
    <name evidence="5" type="ORF">P0082_07415</name>
</gene>
<dbReference type="RefSeq" id="WP_326926482.1">
    <property type="nucleotide sequence ID" value="NZ_CP123443.1"/>
</dbReference>
<evidence type="ECO:0000256" key="2">
    <source>
        <dbReference type="PROSITE-ProRule" id="PRU00339"/>
    </source>
</evidence>
<evidence type="ECO:0008006" key="7">
    <source>
        <dbReference type="Google" id="ProtNLM"/>
    </source>
</evidence>
<proteinExistence type="predicted"/>
<keyword evidence="6" id="KW-1185">Reference proteome</keyword>
<dbReference type="InterPro" id="IPR019734">
    <property type="entry name" value="TPR_rpt"/>
</dbReference>
<dbReference type="PROSITE" id="PS51125">
    <property type="entry name" value="NHL"/>
    <property type="match status" value="1"/>
</dbReference>
<keyword evidence="2" id="KW-0802">TPR repeat</keyword>